<name>A0ABD5NF76_9EURY</name>
<protein>
    <submittedName>
        <fullName evidence="8">GNAT family N-acetyltransferase</fullName>
        <ecNumber evidence="8">2.3.1.-</ecNumber>
    </submittedName>
</protein>
<dbReference type="PROSITE" id="PS51191">
    <property type="entry name" value="FEMABX"/>
    <property type="match status" value="1"/>
</dbReference>
<keyword evidence="5 8" id="KW-0012">Acyltransferase</keyword>
<evidence type="ECO:0000313" key="8">
    <source>
        <dbReference type="EMBL" id="MFC3477579.1"/>
    </source>
</evidence>
<evidence type="ECO:0000256" key="6">
    <source>
        <dbReference type="ARBA" id="ARBA00023316"/>
    </source>
</evidence>
<dbReference type="SUPFAM" id="SSF55729">
    <property type="entry name" value="Acyl-CoA N-acyltransferases (Nat)"/>
    <property type="match status" value="1"/>
</dbReference>
<dbReference type="Gene3D" id="3.40.630.30">
    <property type="match status" value="1"/>
</dbReference>
<proteinExistence type="inferred from homology"/>
<dbReference type="PANTHER" id="PTHR36174">
    <property type="entry name" value="LIPID II:GLYCINE GLYCYLTRANSFERASE"/>
    <property type="match status" value="1"/>
</dbReference>
<keyword evidence="4" id="KW-0573">Peptidoglycan synthesis</keyword>
<evidence type="ECO:0000256" key="2">
    <source>
        <dbReference type="ARBA" id="ARBA00022679"/>
    </source>
</evidence>
<keyword evidence="6" id="KW-0961">Cell wall biogenesis/degradation</keyword>
<dbReference type="GO" id="GO:0008360">
    <property type="term" value="P:regulation of cell shape"/>
    <property type="evidence" value="ECO:0007669"/>
    <property type="project" value="UniProtKB-KW"/>
</dbReference>
<dbReference type="InterPro" id="IPR038740">
    <property type="entry name" value="BioF2-like_GNAT_dom"/>
</dbReference>
<evidence type="ECO:0000256" key="1">
    <source>
        <dbReference type="ARBA" id="ARBA00009943"/>
    </source>
</evidence>
<keyword evidence="2 8" id="KW-0808">Transferase</keyword>
<dbReference type="PANTHER" id="PTHR36174:SF1">
    <property type="entry name" value="LIPID II:GLYCINE GLYCYLTRANSFERASE"/>
    <property type="match status" value="1"/>
</dbReference>
<dbReference type="InterPro" id="IPR050644">
    <property type="entry name" value="PG_Glycine_Bridge_Synth"/>
</dbReference>
<dbReference type="InterPro" id="IPR016181">
    <property type="entry name" value="Acyl_CoA_acyltransferase"/>
</dbReference>
<dbReference type="Pfam" id="PF13480">
    <property type="entry name" value="Acetyltransf_6"/>
    <property type="match status" value="1"/>
</dbReference>
<comment type="caution">
    <text evidence="8">The sequence shown here is derived from an EMBL/GenBank/DDBJ whole genome shotgun (WGS) entry which is preliminary data.</text>
</comment>
<evidence type="ECO:0000259" key="7">
    <source>
        <dbReference type="Pfam" id="PF13480"/>
    </source>
</evidence>
<keyword evidence="3" id="KW-0133">Cell shape</keyword>
<evidence type="ECO:0000256" key="5">
    <source>
        <dbReference type="ARBA" id="ARBA00023315"/>
    </source>
</evidence>
<comment type="similarity">
    <text evidence="1">Belongs to the FemABX family.</text>
</comment>
<feature type="domain" description="BioF2-like acetyltransferase" evidence="7">
    <location>
        <begin position="177"/>
        <end position="307"/>
    </location>
</feature>
<accession>A0ABD5NF76</accession>
<dbReference type="GeneID" id="69116490"/>
<dbReference type="GO" id="GO:0071555">
    <property type="term" value="P:cell wall organization"/>
    <property type="evidence" value="ECO:0007669"/>
    <property type="project" value="UniProtKB-KW"/>
</dbReference>
<reference evidence="8 9" key="1">
    <citation type="journal article" date="2019" name="Int. J. Syst. Evol. Microbiol.">
        <title>The Global Catalogue of Microorganisms (GCM) 10K type strain sequencing project: providing services to taxonomists for standard genome sequencing and annotation.</title>
        <authorList>
            <consortium name="The Broad Institute Genomics Platform"/>
            <consortium name="The Broad Institute Genome Sequencing Center for Infectious Disease"/>
            <person name="Wu L."/>
            <person name="Ma J."/>
        </authorList>
    </citation>
    <scope>NUCLEOTIDE SEQUENCE [LARGE SCALE GENOMIC DNA]</scope>
    <source>
        <strain evidence="8 9">CGMCC 1.12562</strain>
    </source>
</reference>
<dbReference type="EMBL" id="JBHRWN010000002">
    <property type="protein sequence ID" value="MFC3477579.1"/>
    <property type="molecule type" value="Genomic_DNA"/>
</dbReference>
<dbReference type="RefSeq" id="WP_232571296.1">
    <property type="nucleotide sequence ID" value="NZ_CP089466.1"/>
</dbReference>
<dbReference type="Proteomes" id="UP001595660">
    <property type="component" value="Unassembled WGS sequence"/>
</dbReference>
<dbReference type="InterPro" id="IPR003447">
    <property type="entry name" value="FEMABX"/>
</dbReference>
<evidence type="ECO:0000256" key="3">
    <source>
        <dbReference type="ARBA" id="ARBA00022960"/>
    </source>
</evidence>
<dbReference type="EC" id="2.3.1.-" evidence="8"/>
<organism evidence="8 9">
    <name type="scientific">Halobacterium litoreum</name>
    <dbReference type="NCBI Taxonomy" id="2039234"/>
    <lineage>
        <taxon>Archaea</taxon>
        <taxon>Methanobacteriati</taxon>
        <taxon>Methanobacteriota</taxon>
        <taxon>Stenosarchaea group</taxon>
        <taxon>Halobacteria</taxon>
        <taxon>Halobacteriales</taxon>
        <taxon>Halobacteriaceae</taxon>
        <taxon>Halobacterium</taxon>
    </lineage>
</organism>
<evidence type="ECO:0000313" key="9">
    <source>
        <dbReference type="Proteomes" id="UP001595660"/>
    </source>
</evidence>
<gene>
    <name evidence="8" type="ORF">ACFOKC_07560</name>
</gene>
<dbReference type="AlphaFoldDB" id="A0ABD5NF76"/>
<evidence type="ECO:0000256" key="4">
    <source>
        <dbReference type="ARBA" id="ARBA00022984"/>
    </source>
</evidence>
<keyword evidence="9" id="KW-1185">Reference proteome</keyword>
<dbReference type="GO" id="GO:0016746">
    <property type="term" value="F:acyltransferase activity"/>
    <property type="evidence" value="ECO:0007669"/>
    <property type="project" value="UniProtKB-KW"/>
</dbReference>
<sequence length="352" mass="39911">MADIAVSVLDSITDADPNQWNNVVEQSALGSVFQRHEWLALAEATLDLEPKHVVAEKGGNPVGVFPNFVSPIYVPGWTKVSTSLPVRELVSVDPGFGGPVVTGSEDDCLDALFDGLERISGFGTLHHTVRTNDLGYVRYGKPFAKRGYRPVNVNCRFRVHLERDWDDIRADMDADRRRALRQMDDRDVTYRDVPLEPEPLRETYEAYCRNIERAGGETFDFDFFEGLVDRLGDRVKVFGVAVDGREVGRYLYLLDDEQSTVHYYFAAIGDEAHFEDNPSELLHAHAIQWAQARGYRYYDFGGTGADYRDGVFRHKDGYGGEAIPTCQWQKGLSRVGWPAFRAARSFYRKTTY</sequence>